<dbReference type="PROSITE" id="PS51708">
    <property type="entry name" value="CHAD"/>
    <property type="match status" value="1"/>
</dbReference>
<dbReference type="RefSeq" id="WP_156277451.1">
    <property type="nucleotide sequence ID" value="NZ_BAABGI010000004.1"/>
</dbReference>
<reference evidence="2 3" key="1">
    <citation type="submission" date="2019-07" db="EMBL/GenBank/DDBJ databases">
        <title>Gramella aestuarii sp. nov., isolated from a tidal flat, and emended description of Gramella echinicola.</title>
        <authorList>
            <person name="Liu L."/>
        </authorList>
    </citation>
    <scope>NUCLEOTIDE SEQUENCE [LARGE SCALE GENOMIC DNA]</scope>
    <source>
        <strain evidence="2 3">BS12</strain>
    </source>
</reference>
<evidence type="ECO:0000313" key="2">
    <source>
        <dbReference type="EMBL" id="MUP43591.1"/>
    </source>
</evidence>
<dbReference type="PANTHER" id="PTHR39339">
    <property type="entry name" value="SLR1444 PROTEIN"/>
    <property type="match status" value="1"/>
</dbReference>
<sequence length="298" mass="35471">MTYQLDKSLPLKKNITAIASEELQGCLYSLENLNIHEAVHDIRKRLKKLRALARIVRDEMGEENYKHINIYFRDLGRELSDFRDLTAHLETIELLRERYGQFLYVNFFKPVSSQLEKERDAMEKELKKKNFFSEHLVEKLEYAQKDLVKWPVSSNDIQIILPSIERVYGRGKKALETAYANPSKENFHEWRKRVKYLWYQTLLLQETWPQFFETMEAEIHLLADFLGNDHDLMVFRQKLGSEKILGNDESRKELMDAITHQYSEILRRNARTKGELIYAEDPADFTKRIGSYTEINWN</sequence>
<dbReference type="InterPro" id="IPR038186">
    <property type="entry name" value="CHAD_dom_sf"/>
</dbReference>
<name>A0A7K1LSJ4_9FLAO</name>
<organism evidence="2 3">
    <name type="scientific">Christiangramia aestuarii</name>
    <dbReference type="NCBI Taxonomy" id="1028746"/>
    <lineage>
        <taxon>Bacteria</taxon>
        <taxon>Pseudomonadati</taxon>
        <taxon>Bacteroidota</taxon>
        <taxon>Flavobacteriia</taxon>
        <taxon>Flavobacteriales</taxon>
        <taxon>Flavobacteriaceae</taxon>
        <taxon>Christiangramia</taxon>
    </lineage>
</organism>
<gene>
    <name evidence="2" type="ORF">FLP08_13485</name>
</gene>
<evidence type="ECO:0000313" key="3">
    <source>
        <dbReference type="Proteomes" id="UP000460416"/>
    </source>
</evidence>
<evidence type="ECO:0000259" key="1">
    <source>
        <dbReference type="PROSITE" id="PS51708"/>
    </source>
</evidence>
<dbReference type="Proteomes" id="UP000460416">
    <property type="component" value="Unassembled WGS sequence"/>
</dbReference>
<dbReference type="EMBL" id="VJVW01000005">
    <property type="protein sequence ID" value="MUP43591.1"/>
    <property type="molecule type" value="Genomic_DNA"/>
</dbReference>
<protein>
    <submittedName>
        <fullName evidence="2">CHAD domain-containing protein</fullName>
    </submittedName>
</protein>
<dbReference type="InterPro" id="IPR007899">
    <property type="entry name" value="CHAD_dom"/>
</dbReference>
<dbReference type="Pfam" id="PF05235">
    <property type="entry name" value="CHAD"/>
    <property type="match status" value="1"/>
</dbReference>
<dbReference type="Gene3D" id="1.40.20.10">
    <property type="entry name" value="CHAD domain"/>
    <property type="match status" value="1"/>
</dbReference>
<dbReference type="AlphaFoldDB" id="A0A7K1LSJ4"/>
<keyword evidence="3" id="KW-1185">Reference proteome</keyword>
<dbReference type="PANTHER" id="PTHR39339:SF1">
    <property type="entry name" value="CHAD DOMAIN-CONTAINING PROTEIN"/>
    <property type="match status" value="1"/>
</dbReference>
<dbReference type="OrthoDB" id="9810907at2"/>
<feature type="domain" description="CHAD" evidence="1">
    <location>
        <begin position="8"/>
        <end position="283"/>
    </location>
</feature>
<proteinExistence type="predicted"/>
<dbReference type="SMART" id="SM00880">
    <property type="entry name" value="CHAD"/>
    <property type="match status" value="1"/>
</dbReference>
<accession>A0A7K1LSJ4</accession>
<comment type="caution">
    <text evidence="2">The sequence shown here is derived from an EMBL/GenBank/DDBJ whole genome shotgun (WGS) entry which is preliminary data.</text>
</comment>